<comment type="similarity">
    <text evidence="4 12 16">Belongs to the homoserine dehydrogenase family.</text>
</comment>
<dbReference type="InterPro" id="IPR001342">
    <property type="entry name" value="HDH_cat"/>
</dbReference>
<evidence type="ECO:0000256" key="13">
    <source>
        <dbReference type="PIRSR" id="PIRSR036497-1"/>
    </source>
</evidence>
<dbReference type="Proteomes" id="UP000325577">
    <property type="component" value="Linkage Group LG0"/>
</dbReference>
<dbReference type="AlphaFoldDB" id="A0A5J5C836"/>
<comment type="cofactor">
    <cofactor evidence="1">
        <name>a metal cation</name>
        <dbReference type="ChEBI" id="CHEBI:25213"/>
    </cofactor>
</comment>
<reference evidence="18 19" key="1">
    <citation type="submission" date="2019-09" db="EMBL/GenBank/DDBJ databases">
        <title>A chromosome-level genome assembly of the Chinese tupelo Nyssa sinensis.</title>
        <authorList>
            <person name="Yang X."/>
            <person name="Kang M."/>
            <person name="Yang Y."/>
            <person name="Xiong H."/>
            <person name="Wang M."/>
            <person name="Zhang Z."/>
            <person name="Wang Z."/>
            <person name="Wu H."/>
            <person name="Ma T."/>
            <person name="Liu J."/>
            <person name="Xi Z."/>
        </authorList>
    </citation>
    <scope>NUCLEOTIDE SEQUENCE [LARGE SCALE GENOMIC DNA]</scope>
    <source>
        <strain evidence="18">J267</strain>
        <tissue evidence="18">Leaf</tissue>
    </source>
</reference>
<dbReference type="FunFam" id="3.30.360.10:FF:000006">
    <property type="entry name" value="Bifunctional aspartokinase/homoserine dehydrogenase"/>
    <property type="match status" value="1"/>
</dbReference>
<dbReference type="PROSITE" id="PS01042">
    <property type="entry name" value="HOMOSER_DHGENASE"/>
    <property type="match status" value="1"/>
</dbReference>
<keyword evidence="8 12" id="KW-0521">NADP</keyword>
<feature type="domain" description="Homoserine dehydrogenase catalytic" evidence="17">
    <location>
        <begin position="171"/>
        <end position="382"/>
    </location>
</feature>
<evidence type="ECO:0000256" key="7">
    <source>
        <dbReference type="ARBA" id="ARBA00022697"/>
    </source>
</evidence>
<dbReference type="InterPro" id="IPR022697">
    <property type="entry name" value="HDH_short"/>
</dbReference>
<dbReference type="PIRSF" id="PIRSF036497">
    <property type="entry name" value="HDH_short"/>
    <property type="match status" value="1"/>
</dbReference>
<keyword evidence="6 12" id="KW-0028">Amino-acid biosynthesis</keyword>
<keyword evidence="9 12" id="KW-0560">Oxidoreductase</keyword>
<dbReference type="SUPFAM" id="SSF55347">
    <property type="entry name" value="Glyceraldehyde-3-phosphate dehydrogenase-like, C-terminal domain"/>
    <property type="match status" value="1"/>
</dbReference>
<evidence type="ECO:0000256" key="16">
    <source>
        <dbReference type="RuleBase" id="RU004171"/>
    </source>
</evidence>
<dbReference type="EC" id="1.1.1.3" evidence="5 12"/>
<evidence type="ECO:0000256" key="11">
    <source>
        <dbReference type="ARBA" id="ARBA00048841"/>
    </source>
</evidence>
<dbReference type="Pfam" id="PF00742">
    <property type="entry name" value="Homoserine_dh"/>
    <property type="match status" value="1"/>
</dbReference>
<feature type="binding site" evidence="14">
    <location>
        <begin position="10"/>
        <end position="15"/>
    </location>
    <ligand>
        <name>NADP(+)</name>
        <dbReference type="ChEBI" id="CHEBI:58349"/>
    </ligand>
</feature>
<feature type="binding site" evidence="14">
    <location>
        <position position="140"/>
    </location>
    <ligand>
        <name>NADPH</name>
        <dbReference type="ChEBI" id="CHEBI:57783"/>
    </ligand>
</feature>
<evidence type="ECO:0000256" key="9">
    <source>
        <dbReference type="ARBA" id="ARBA00023002"/>
    </source>
</evidence>
<evidence type="ECO:0000256" key="14">
    <source>
        <dbReference type="PIRSR" id="PIRSR036497-2"/>
    </source>
</evidence>
<dbReference type="InterPro" id="IPR036291">
    <property type="entry name" value="NAD(P)-bd_dom_sf"/>
</dbReference>
<evidence type="ECO:0000256" key="2">
    <source>
        <dbReference type="ARBA" id="ARBA00005056"/>
    </source>
</evidence>
<evidence type="ECO:0000256" key="6">
    <source>
        <dbReference type="ARBA" id="ARBA00022605"/>
    </source>
</evidence>
<comment type="pathway">
    <text evidence="2 15">Amino-acid biosynthesis; L-threonine biosynthesis; L-threonine from L-aspartate: step 3/5.</text>
</comment>
<dbReference type="PANTHER" id="PTHR43070:SF3">
    <property type="entry name" value="HOMOSERINE DEHYDROGENASE"/>
    <property type="match status" value="1"/>
</dbReference>
<dbReference type="OrthoDB" id="67851at2759"/>
<dbReference type="EMBL" id="CM018031">
    <property type="protein sequence ID" value="KAA8550097.1"/>
    <property type="molecule type" value="Genomic_DNA"/>
</dbReference>
<evidence type="ECO:0000313" key="18">
    <source>
        <dbReference type="EMBL" id="KAA8550097.1"/>
    </source>
</evidence>
<keyword evidence="7 12" id="KW-0791">Threonine biosynthesis</keyword>
<dbReference type="GO" id="GO:0009086">
    <property type="term" value="P:methionine biosynthetic process"/>
    <property type="evidence" value="ECO:0007669"/>
    <property type="project" value="UniProtKB-KW"/>
</dbReference>
<evidence type="ECO:0000259" key="17">
    <source>
        <dbReference type="Pfam" id="PF00742"/>
    </source>
</evidence>
<dbReference type="UniPathway" id="UPA00050">
    <property type="reaction ID" value="UER00063"/>
</dbReference>
<dbReference type="PANTHER" id="PTHR43070">
    <property type="match status" value="1"/>
</dbReference>
<dbReference type="Gene3D" id="3.30.360.10">
    <property type="entry name" value="Dihydrodipicolinate Reductase, domain 2"/>
    <property type="match status" value="1"/>
</dbReference>
<evidence type="ECO:0000256" key="5">
    <source>
        <dbReference type="ARBA" id="ARBA00013213"/>
    </source>
</evidence>
<dbReference type="FunFam" id="3.40.50.720:FF:000393">
    <property type="entry name" value="Homoserine dehydrogenase"/>
    <property type="match status" value="1"/>
</dbReference>
<organism evidence="18 19">
    <name type="scientific">Nyssa sinensis</name>
    <dbReference type="NCBI Taxonomy" id="561372"/>
    <lineage>
        <taxon>Eukaryota</taxon>
        <taxon>Viridiplantae</taxon>
        <taxon>Streptophyta</taxon>
        <taxon>Embryophyta</taxon>
        <taxon>Tracheophyta</taxon>
        <taxon>Spermatophyta</taxon>
        <taxon>Magnoliopsida</taxon>
        <taxon>eudicotyledons</taxon>
        <taxon>Gunneridae</taxon>
        <taxon>Pentapetalae</taxon>
        <taxon>asterids</taxon>
        <taxon>Cornales</taxon>
        <taxon>Nyssaceae</taxon>
        <taxon>Nyssa</taxon>
    </lineage>
</organism>
<evidence type="ECO:0000256" key="10">
    <source>
        <dbReference type="ARBA" id="ARBA00023167"/>
    </source>
</evidence>
<proteinExistence type="inferred from homology"/>
<dbReference type="UniPathway" id="UPA00051">
    <property type="reaction ID" value="UER00465"/>
</dbReference>
<comment type="pathway">
    <text evidence="3 15">Amino-acid biosynthesis; L-methionine biosynthesis via de novo pathway; L-homoserine from L-aspartate: step 3/3.</text>
</comment>
<evidence type="ECO:0000256" key="3">
    <source>
        <dbReference type="ARBA" id="ARBA00005062"/>
    </source>
</evidence>
<evidence type="ECO:0000313" key="19">
    <source>
        <dbReference type="Proteomes" id="UP000325577"/>
    </source>
</evidence>
<gene>
    <name evidence="18" type="ORF">F0562_001781</name>
</gene>
<evidence type="ECO:0000256" key="12">
    <source>
        <dbReference type="PIRNR" id="PIRNR036497"/>
    </source>
</evidence>
<dbReference type="SUPFAM" id="SSF51735">
    <property type="entry name" value="NAD(P)-binding Rossmann-fold domains"/>
    <property type="match status" value="1"/>
</dbReference>
<evidence type="ECO:0000256" key="15">
    <source>
        <dbReference type="RuleBase" id="RU000579"/>
    </source>
</evidence>
<dbReference type="GO" id="GO:0004412">
    <property type="term" value="F:homoserine dehydrogenase activity"/>
    <property type="evidence" value="ECO:0007669"/>
    <property type="project" value="UniProtKB-EC"/>
</dbReference>
<evidence type="ECO:0000256" key="4">
    <source>
        <dbReference type="ARBA" id="ARBA00006753"/>
    </source>
</evidence>
<dbReference type="GO" id="GO:0009088">
    <property type="term" value="P:threonine biosynthetic process"/>
    <property type="evidence" value="ECO:0007669"/>
    <property type="project" value="UniProtKB-UniPathway"/>
</dbReference>
<protein>
    <recommendedName>
        <fullName evidence="5 12">Homoserine dehydrogenase</fullName>
        <shortName evidence="12">HDH</shortName>
        <ecNumber evidence="5 12">1.1.1.3</ecNumber>
    </recommendedName>
</protein>
<keyword evidence="19" id="KW-1185">Reference proteome</keyword>
<keyword evidence="10 12" id="KW-0486">Methionine biosynthesis</keyword>
<feature type="active site" description="Proton donor" evidence="13">
    <location>
        <position position="239"/>
    </location>
</feature>
<feature type="binding site" evidence="14">
    <location>
        <position position="224"/>
    </location>
    <ligand>
        <name>L-homoserine</name>
        <dbReference type="ChEBI" id="CHEBI:57476"/>
    </ligand>
</feature>
<evidence type="ECO:0000256" key="1">
    <source>
        <dbReference type="ARBA" id="ARBA00001920"/>
    </source>
</evidence>
<sequence length="389" mass="41924">MKNIPLLLMGCGGVGRQLLQHIVSCRSLHAKQGVQLRVVGICDSKALIVTSDVFMMELDDTVLAEVCRIKLNGSSLLTLSNNGQCQVFSNAEAMQKVIDIAGLLGKSTGLAFVDCSASSETIGVLSRVVDLGCCVVLANKKPLSSSMVDYDKLVSYTRRIRYESTVGAGLPVIASLNRMLSSGDPIHRIIGSLSGTLGYVMSEVEDGKPFSEVVKAAKSLGYTEPDPRDDLSGMDVARKALILARLLGGCMNLDSINIESLYPKEMGPDVMPVEDFLLNGLPLHDKDIQERVKMASSKGKVLRYVCVIEDSSSFHTVATFPSFFRCEVGIQELPRNSPLGRLRGSDNVLEIYSRCYNEQPLVIQGAGAGNDTTAAGVLADILDIQDLFP</sequence>
<accession>A0A5J5C836</accession>
<dbReference type="InterPro" id="IPR011147">
    <property type="entry name" value="Bifunc_Aspkin/hSer_DH"/>
</dbReference>
<dbReference type="InterPro" id="IPR019811">
    <property type="entry name" value="HDH_CS"/>
</dbReference>
<dbReference type="Gene3D" id="3.40.50.720">
    <property type="entry name" value="NAD(P)-binding Rossmann-like Domain"/>
    <property type="match status" value="1"/>
</dbReference>
<evidence type="ECO:0000256" key="8">
    <source>
        <dbReference type="ARBA" id="ARBA00022857"/>
    </source>
</evidence>
<comment type="catalytic activity">
    <reaction evidence="11">
        <text>L-homoserine + NADP(+) = L-aspartate 4-semialdehyde + NADPH + H(+)</text>
        <dbReference type="Rhea" id="RHEA:15761"/>
        <dbReference type="ChEBI" id="CHEBI:15378"/>
        <dbReference type="ChEBI" id="CHEBI:57476"/>
        <dbReference type="ChEBI" id="CHEBI:57783"/>
        <dbReference type="ChEBI" id="CHEBI:58349"/>
        <dbReference type="ChEBI" id="CHEBI:537519"/>
        <dbReference type="EC" id="1.1.1.3"/>
    </reaction>
    <physiologicalReaction direction="right-to-left" evidence="11">
        <dbReference type="Rhea" id="RHEA:15763"/>
    </physiologicalReaction>
</comment>
<name>A0A5J5C836_9ASTE</name>